<evidence type="ECO:0000313" key="4">
    <source>
        <dbReference type="Proteomes" id="UP000053890"/>
    </source>
</evidence>
<dbReference type="STRING" id="578459.A0A194SDA2"/>
<evidence type="ECO:0000259" key="2">
    <source>
        <dbReference type="Pfam" id="PF23354"/>
    </source>
</evidence>
<dbReference type="GO" id="GO:0005643">
    <property type="term" value="C:nuclear pore"/>
    <property type="evidence" value="ECO:0007669"/>
    <property type="project" value="TreeGrafter"/>
</dbReference>
<dbReference type="InterPro" id="IPR056535">
    <property type="entry name" value="TPR_NUP160_M"/>
</dbReference>
<name>A0A194SDA2_RHOGW</name>
<dbReference type="AlphaFoldDB" id="A0A194SDA2"/>
<accession>A0A194SDA2</accession>
<sequence>MAQLEAAASGLYGAELVLSDEDEDEDEALVALRLVLPDEVGTSLARYYIHVVGLFASTPFDAAVASFAQLALDALEAEGVKDEVAEMDLWTKLFRSFAALGQYDLAYQVVMSVPYHETQMTCLAHLISVVCENGAAALLTTYSFSGLEAELERNLSFRARNSDPLAQPNYYKVLYAYHVAKGDFRSAGTVMFQQGRRLGELGARQGSFHDIVKLQCQSYLAATNALALVAKDHAWIAVMSSDDGERGNKRRKVAQLIPEDEYDPAVASRPLEVLELTDVRKEYCLALARLQLADEFPELERTSFHLEPESVVTLFSQLASFDQAFQAGRILNVDLSSLFEAVTERCVTLALHGDSVEDAAWVVQSEEAATWEGTLSAKAWRLLERHLARHDDPVTFRYRLVSLERTLATNRGAKPPSFLTDYLKDHDLPALLRALIKYDRLDDAFTFSLKAIKSSSTTATQFSTSSPYSIYDQLLAIPAGDTASLSDDVLKQRQQELRAALDVRWAALEKADKALPRKD</sequence>
<dbReference type="PANTHER" id="PTHR21286:SF0">
    <property type="entry name" value="NUCLEAR PORE COMPLEX PROTEIN NUP160"/>
    <property type="match status" value="1"/>
</dbReference>
<dbReference type="Pfam" id="PF23354">
    <property type="entry name" value="TPR_NUP160_120_M"/>
    <property type="match status" value="1"/>
</dbReference>
<keyword evidence="4" id="KW-1185">Reference proteome</keyword>
<organism evidence="3 4">
    <name type="scientific">Rhodotorula graminis (strain WP1)</name>
    <dbReference type="NCBI Taxonomy" id="578459"/>
    <lineage>
        <taxon>Eukaryota</taxon>
        <taxon>Fungi</taxon>
        <taxon>Dikarya</taxon>
        <taxon>Basidiomycota</taxon>
        <taxon>Pucciniomycotina</taxon>
        <taxon>Microbotryomycetes</taxon>
        <taxon>Sporidiobolales</taxon>
        <taxon>Sporidiobolaceae</taxon>
        <taxon>Rhodotorula</taxon>
    </lineage>
</organism>
<dbReference type="InterPro" id="IPR056536">
    <property type="entry name" value="TPR_NUP160_C"/>
</dbReference>
<dbReference type="EMBL" id="KQ474073">
    <property type="protein sequence ID" value="KPV78594.1"/>
    <property type="molecule type" value="Genomic_DNA"/>
</dbReference>
<dbReference type="OrthoDB" id="67716at2759"/>
<dbReference type="GeneID" id="28973549"/>
<dbReference type="RefSeq" id="XP_018274643.1">
    <property type="nucleotide sequence ID" value="XM_018413100.1"/>
</dbReference>
<dbReference type="OMA" id="QELCEYP"/>
<evidence type="ECO:0000259" key="1">
    <source>
        <dbReference type="Pfam" id="PF23347"/>
    </source>
</evidence>
<dbReference type="InterPro" id="IPR021717">
    <property type="entry name" value="Nucleoporin_Nup160"/>
</dbReference>
<feature type="domain" description="NUP160 middle TPR" evidence="2">
    <location>
        <begin position="41"/>
        <end position="228"/>
    </location>
</feature>
<reference evidence="3 4" key="1">
    <citation type="journal article" date="2015" name="Front. Microbiol.">
        <title>Genome sequence of the plant growth promoting endophytic yeast Rhodotorula graminis WP1.</title>
        <authorList>
            <person name="Firrincieli A."/>
            <person name="Otillar R."/>
            <person name="Salamov A."/>
            <person name="Schmutz J."/>
            <person name="Khan Z."/>
            <person name="Redman R.S."/>
            <person name="Fleck N.D."/>
            <person name="Lindquist E."/>
            <person name="Grigoriev I.V."/>
            <person name="Doty S.L."/>
        </authorList>
    </citation>
    <scope>NUCLEOTIDE SEQUENCE [LARGE SCALE GENOMIC DNA]</scope>
    <source>
        <strain evidence="3 4">WP1</strain>
    </source>
</reference>
<evidence type="ECO:0000313" key="3">
    <source>
        <dbReference type="EMBL" id="KPV78594.1"/>
    </source>
</evidence>
<feature type="domain" description="NUP160 C-terminal TPR" evidence="1">
    <location>
        <begin position="275"/>
        <end position="453"/>
    </location>
</feature>
<protein>
    <submittedName>
        <fullName evidence="3">Uncharacterized protein</fullName>
    </submittedName>
</protein>
<proteinExistence type="predicted"/>
<dbReference type="GO" id="GO:0017056">
    <property type="term" value="F:structural constituent of nuclear pore"/>
    <property type="evidence" value="ECO:0007669"/>
    <property type="project" value="TreeGrafter"/>
</dbReference>
<gene>
    <name evidence="3" type="ORF">RHOBADRAFT_33298</name>
</gene>
<dbReference type="Proteomes" id="UP000053890">
    <property type="component" value="Unassembled WGS sequence"/>
</dbReference>
<dbReference type="Pfam" id="PF23347">
    <property type="entry name" value="TPR_Nup160_C"/>
    <property type="match status" value="1"/>
</dbReference>
<dbReference type="PANTHER" id="PTHR21286">
    <property type="entry name" value="NUCLEAR PORE COMPLEX PROTEIN NUP160"/>
    <property type="match status" value="1"/>
</dbReference>